<name>A0A9W9GUZ5_9EURO</name>
<dbReference type="GeneID" id="81405667"/>
<accession>A0A9W9GUZ5</accession>
<gene>
    <name evidence="1" type="ORF">N7515_005753</name>
</gene>
<dbReference type="Proteomes" id="UP001149079">
    <property type="component" value="Unassembled WGS sequence"/>
</dbReference>
<comment type="caution">
    <text evidence="1">The sequence shown here is derived from an EMBL/GenBank/DDBJ whole genome shotgun (WGS) entry which is preliminary data.</text>
</comment>
<reference evidence="1" key="1">
    <citation type="submission" date="2022-11" db="EMBL/GenBank/DDBJ databases">
        <authorList>
            <person name="Petersen C."/>
        </authorList>
    </citation>
    <scope>NUCLEOTIDE SEQUENCE</scope>
    <source>
        <strain evidence="1">IBT 22155</strain>
    </source>
</reference>
<sequence>MYEAEYLQQKAKINYPSIFEMNMNLVVARKGSNDQVLRRQTWALLLAKNICITPVGIQLQWGKPIQYLMLALGGASGSWEAIQDRIDVMAASKKASRR</sequence>
<dbReference type="OrthoDB" id="3000060at2759"/>
<protein>
    <submittedName>
        <fullName evidence="1">Uncharacterized protein</fullName>
    </submittedName>
</protein>
<evidence type="ECO:0000313" key="2">
    <source>
        <dbReference type="Proteomes" id="UP001149079"/>
    </source>
</evidence>
<keyword evidence="2" id="KW-1185">Reference proteome</keyword>
<proteinExistence type="predicted"/>
<organism evidence="1 2">
    <name type="scientific">Penicillium bovifimosum</name>
    <dbReference type="NCBI Taxonomy" id="126998"/>
    <lineage>
        <taxon>Eukaryota</taxon>
        <taxon>Fungi</taxon>
        <taxon>Dikarya</taxon>
        <taxon>Ascomycota</taxon>
        <taxon>Pezizomycotina</taxon>
        <taxon>Eurotiomycetes</taxon>
        <taxon>Eurotiomycetidae</taxon>
        <taxon>Eurotiales</taxon>
        <taxon>Aspergillaceae</taxon>
        <taxon>Penicillium</taxon>
    </lineage>
</organism>
<evidence type="ECO:0000313" key="1">
    <source>
        <dbReference type="EMBL" id="KAJ5129714.1"/>
    </source>
</evidence>
<dbReference type="AlphaFoldDB" id="A0A9W9GUZ5"/>
<dbReference type="RefSeq" id="XP_056520093.1">
    <property type="nucleotide sequence ID" value="XM_056666497.1"/>
</dbReference>
<reference evidence="1" key="2">
    <citation type="journal article" date="2023" name="IMA Fungus">
        <title>Comparative genomic study of the Penicillium genus elucidates a diverse pangenome and 15 lateral gene transfer events.</title>
        <authorList>
            <person name="Petersen C."/>
            <person name="Sorensen T."/>
            <person name="Nielsen M.R."/>
            <person name="Sondergaard T.E."/>
            <person name="Sorensen J.L."/>
            <person name="Fitzpatrick D.A."/>
            <person name="Frisvad J.C."/>
            <person name="Nielsen K.L."/>
        </authorList>
    </citation>
    <scope>NUCLEOTIDE SEQUENCE</scope>
    <source>
        <strain evidence="1">IBT 22155</strain>
    </source>
</reference>
<dbReference type="EMBL" id="JAPQKL010000005">
    <property type="protein sequence ID" value="KAJ5129714.1"/>
    <property type="molecule type" value="Genomic_DNA"/>
</dbReference>